<dbReference type="GO" id="GO:0005886">
    <property type="term" value="C:plasma membrane"/>
    <property type="evidence" value="ECO:0007669"/>
    <property type="project" value="UniProtKB-SubCell"/>
</dbReference>
<dbReference type="Pfam" id="PF08352">
    <property type="entry name" value="oligo_HPY"/>
    <property type="match status" value="2"/>
</dbReference>
<dbReference type="PROSITE" id="PS00211">
    <property type="entry name" value="ABC_TRANSPORTER_1"/>
    <property type="match status" value="2"/>
</dbReference>
<evidence type="ECO:0000256" key="4">
    <source>
        <dbReference type="ARBA" id="ARBA00022475"/>
    </source>
</evidence>
<dbReference type="InterPro" id="IPR017871">
    <property type="entry name" value="ABC_transporter-like_CS"/>
</dbReference>
<keyword evidence="3" id="KW-0813">Transport</keyword>
<evidence type="ECO:0000313" key="10">
    <source>
        <dbReference type="Proteomes" id="UP000002482"/>
    </source>
</evidence>
<dbReference type="RefSeq" id="WP_013594909.1">
    <property type="nucleotide sequence ID" value="NC_015138.1"/>
</dbReference>
<dbReference type="Gene3D" id="3.40.50.300">
    <property type="entry name" value="P-loop containing nucleotide triphosphate hydrolases"/>
    <property type="match status" value="2"/>
</dbReference>
<dbReference type="Proteomes" id="UP000002482">
    <property type="component" value="Chromosome"/>
</dbReference>
<evidence type="ECO:0000256" key="3">
    <source>
        <dbReference type="ARBA" id="ARBA00022448"/>
    </source>
</evidence>
<dbReference type="GO" id="GO:0016887">
    <property type="term" value="F:ATP hydrolysis activity"/>
    <property type="evidence" value="ECO:0007669"/>
    <property type="project" value="InterPro"/>
</dbReference>
<dbReference type="SUPFAM" id="SSF52540">
    <property type="entry name" value="P-loop containing nucleoside triphosphate hydrolases"/>
    <property type="match status" value="2"/>
</dbReference>
<dbReference type="NCBIfam" id="NF008453">
    <property type="entry name" value="PRK11308.1"/>
    <property type="match status" value="2"/>
</dbReference>
<keyword evidence="5" id="KW-0547">Nucleotide-binding</keyword>
<dbReference type="GO" id="GO:0015833">
    <property type="term" value="P:peptide transport"/>
    <property type="evidence" value="ECO:0007669"/>
    <property type="project" value="InterPro"/>
</dbReference>
<keyword evidence="4" id="KW-1003">Cell membrane</keyword>
<comment type="similarity">
    <text evidence="2">Belongs to the ABC transporter superfamily.</text>
</comment>
<dbReference type="InterPro" id="IPR013563">
    <property type="entry name" value="Oligopep_ABC_C"/>
</dbReference>
<dbReference type="Pfam" id="PF00005">
    <property type="entry name" value="ABC_tran"/>
    <property type="match status" value="2"/>
</dbReference>
<dbReference type="KEGG" id="aaa:Acav_2494"/>
<dbReference type="SMART" id="SM00382">
    <property type="entry name" value="AAA"/>
    <property type="match status" value="2"/>
</dbReference>
<name>F0Q0K5_PARA1</name>
<dbReference type="FunFam" id="3.40.50.300:FF:000016">
    <property type="entry name" value="Oligopeptide ABC transporter ATP-binding component"/>
    <property type="match status" value="1"/>
</dbReference>
<evidence type="ECO:0000256" key="6">
    <source>
        <dbReference type="ARBA" id="ARBA00022840"/>
    </source>
</evidence>
<feature type="domain" description="ABC transporter" evidence="8">
    <location>
        <begin position="22"/>
        <end position="270"/>
    </location>
</feature>
<sequence>MTKTQILETTPVQTCAEAVLSVRGLGIALPGAADRSHAVRDLSFELRRGQTLCLVGESGSGKSMTALALMGLLDPALRIETGQALFEQQNLLALPERARRRLSGRRIAMIFQEPMASLNPAQRIETQMAEVFRLHTDLPRAEVRMRVLRLLDDVGLPDPERLARAYPHQLSGGQCQRVAIAMAIALEPAVLIADEPTTALDVGNQRQVLELIAGLQRRLGTAVLFITHDLGVVGQIADEVVVMQHGLAVESGPVTELLDRPRHDYTRRLIGAMPTLTPRPARPNTRTLVLEARGLGKRYASGARTVVALDDVELLLRRGETVAVVGESGSGKSSLARAVVGLMPLDTGTVRVSGEAFSGVDARRLRGLRKRVQIVFQDPYSALDPRQTVGDAIAEGAIIHGMPPAEARQRAAGWLEAVGLSARAAQRYPHEFSGGQRQRVCIARALAVEPELLIADESVAALDVSIQQQVLALLAELQARLSFGLLFITHDLRVASSIADRIAVMHQGRIVETAPPDLLFSSPRHAYTRQLLAALPKRRD</sequence>
<dbReference type="PROSITE" id="PS50893">
    <property type="entry name" value="ABC_TRANSPORTER_2"/>
    <property type="match status" value="2"/>
</dbReference>
<dbReference type="InterPro" id="IPR050388">
    <property type="entry name" value="ABC_Ni/Peptide_Import"/>
</dbReference>
<organism evidence="9 10">
    <name type="scientific">Paracidovorax avenae (strain ATCC 19860 / DSM 7227 / CCUG 15838 / JCM 20985 / LMG 2117 / NCPPB 1011)</name>
    <name type="common">Acidovorax avenae</name>
    <dbReference type="NCBI Taxonomy" id="643561"/>
    <lineage>
        <taxon>Bacteria</taxon>
        <taxon>Pseudomonadati</taxon>
        <taxon>Pseudomonadota</taxon>
        <taxon>Betaproteobacteria</taxon>
        <taxon>Burkholderiales</taxon>
        <taxon>Comamonadaceae</taxon>
        <taxon>Paracidovorax</taxon>
    </lineage>
</organism>
<dbReference type="InterPro" id="IPR003439">
    <property type="entry name" value="ABC_transporter-like_ATP-bd"/>
</dbReference>
<protein>
    <submittedName>
        <fullName evidence="9">ABC transporter related protein</fullName>
    </submittedName>
</protein>
<dbReference type="NCBIfam" id="NF007739">
    <property type="entry name" value="PRK10419.1"/>
    <property type="match status" value="2"/>
</dbReference>
<dbReference type="HOGENOM" id="CLU_000604_86_2_4"/>
<keyword evidence="6" id="KW-0067">ATP-binding</keyword>
<reference evidence="9" key="1">
    <citation type="submission" date="2011-02" db="EMBL/GenBank/DDBJ databases">
        <title>Complete sequence of Acidovorax avenae subsp. avenae ATCC 19860.</title>
        <authorList>
            <consortium name="US DOE Joint Genome Institute"/>
            <person name="Lucas S."/>
            <person name="Copeland A."/>
            <person name="Lapidus A."/>
            <person name="Cheng J.-F."/>
            <person name="Goodwin L."/>
            <person name="Pitluck S."/>
            <person name="Chertkov O."/>
            <person name="Held B."/>
            <person name="Detter J.C."/>
            <person name="Han C."/>
            <person name="Tapia R."/>
            <person name="Land M."/>
            <person name="Hauser L."/>
            <person name="Kyrpides N."/>
            <person name="Ivanova N."/>
            <person name="Ovchinnikova G."/>
            <person name="Pagani I."/>
            <person name="Gordon S."/>
            <person name="Woyke T."/>
        </authorList>
    </citation>
    <scope>NUCLEOTIDE SEQUENCE</scope>
    <source>
        <strain evidence="9">ATCC 19860</strain>
    </source>
</reference>
<comment type="subcellular location">
    <subcellularLocation>
        <location evidence="1">Cell inner membrane</location>
        <topology evidence="1">Peripheral membrane protein</topology>
    </subcellularLocation>
</comment>
<dbReference type="GO" id="GO:0005524">
    <property type="term" value="F:ATP binding"/>
    <property type="evidence" value="ECO:0007669"/>
    <property type="project" value="UniProtKB-KW"/>
</dbReference>
<dbReference type="InterPro" id="IPR003593">
    <property type="entry name" value="AAA+_ATPase"/>
</dbReference>
<keyword evidence="10" id="KW-1185">Reference proteome</keyword>
<accession>F0Q0K5</accession>
<dbReference type="GO" id="GO:0055085">
    <property type="term" value="P:transmembrane transport"/>
    <property type="evidence" value="ECO:0007669"/>
    <property type="project" value="UniProtKB-ARBA"/>
</dbReference>
<feature type="domain" description="ABC transporter" evidence="8">
    <location>
        <begin position="290"/>
        <end position="532"/>
    </location>
</feature>
<proteinExistence type="inferred from homology"/>
<dbReference type="InterPro" id="IPR027417">
    <property type="entry name" value="P-loop_NTPase"/>
</dbReference>
<dbReference type="AlphaFoldDB" id="F0Q0K5"/>
<dbReference type="EMBL" id="CP002521">
    <property type="protein sequence ID" value="ADX46406.1"/>
    <property type="molecule type" value="Genomic_DNA"/>
</dbReference>
<keyword evidence="7" id="KW-0472">Membrane</keyword>
<dbReference type="OrthoDB" id="9802772at2"/>
<evidence type="ECO:0000256" key="1">
    <source>
        <dbReference type="ARBA" id="ARBA00004417"/>
    </source>
</evidence>
<dbReference type="GeneID" id="34236740"/>
<evidence type="ECO:0000313" key="9">
    <source>
        <dbReference type="EMBL" id="ADX46406.1"/>
    </source>
</evidence>
<gene>
    <name evidence="9" type="ordered locus">Acav_2494</name>
</gene>
<dbReference type="CDD" id="cd03257">
    <property type="entry name" value="ABC_NikE_OppD_transporters"/>
    <property type="match status" value="2"/>
</dbReference>
<dbReference type="PANTHER" id="PTHR43297:SF2">
    <property type="entry name" value="DIPEPTIDE TRANSPORT ATP-BINDING PROTEIN DPPD"/>
    <property type="match status" value="1"/>
</dbReference>
<evidence type="ECO:0000256" key="7">
    <source>
        <dbReference type="ARBA" id="ARBA00023136"/>
    </source>
</evidence>
<dbReference type="PANTHER" id="PTHR43297">
    <property type="entry name" value="OLIGOPEPTIDE TRANSPORT ATP-BINDING PROTEIN APPD"/>
    <property type="match status" value="1"/>
</dbReference>
<evidence type="ECO:0000256" key="2">
    <source>
        <dbReference type="ARBA" id="ARBA00005417"/>
    </source>
</evidence>
<evidence type="ECO:0000259" key="8">
    <source>
        <dbReference type="PROSITE" id="PS50893"/>
    </source>
</evidence>
<evidence type="ECO:0000256" key="5">
    <source>
        <dbReference type="ARBA" id="ARBA00022741"/>
    </source>
</evidence>